<dbReference type="RefSeq" id="WP_048921989.1">
    <property type="nucleotide sequence ID" value="NZ_CP010777.1"/>
</dbReference>
<evidence type="ECO:0000313" key="2">
    <source>
        <dbReference type="Proteomes" id="UP000036458"/>
    </source>
</evidence>
<keyword evidence="2" id="KW-1185">Reference proteome</keyword>
<accession>A0A0H4VT14</accession>
<reference evidence="1 2" key="1">
    <citation type="submission" date="2015-01" db="EMBL/GenBank/DDBJ databases">
        <title>Rufibacter sp./DG31D/ whole genome sequencing.</title>
        <authorList>
            <person name="Kim M.K."/>
            <person name="Srinivasan S."/>
            <person name="Lee J.-J."/>
        </authorList>
    </citation>
    <scope>NUCLEOTIDE SEQUENCE [LARGE SCALE GENOMIC DNA]</scope>
    <source>
        <strain evidence="1 2">DG31D</strain>
    </source>
</reference>
<dbReference type="AlphaFoldDB" id="A0A0H4VT14"/>
<evidence type="ECO:0000313" key="1">
    <source>
        <dbReference type="EMBL" id="AKQ46939.1"/>
    </source>
</evidence>
<dbReference type="OrthoDB" id="884362at2"/>
<dbReference type="Proteomes" id="UP000036458">
    <property type="component" value="Chromosome"/>
</dbReference>
<dbReference type="EMBL" id="CP010777">
    <property type="protein sequence ID" value="AKQ46939.1"/>
    <property type="molecule type" value="Genomic_DNA"/>
</dbReference>
<protein>
    <recommendedName>
        <fullName evidence="3">STAS/SEC14 domain-containing protein</fullName>
    </recommendedName>
</protein>
<dbReference type="PATRIC" id="fig|1379910.4.peg.3692"/>
<proteinExistence type="predicted"/>
<evidence type="ECO:0008006" key="3">
    <source>
        <dbReference type="Google" id="ProtNLM"/>
    </source>
</evidence>
<gene>
    <name evidence="1" type="ORF">TH63_16940</name>
</gene>
<name>A0A0H4VT14_9BACT</name>
<organism evidence="1 2">
    <name type="scientific">Rufibacter radiotolerans</name>
    <dbReference type="NCBI Taxonomy" id="1379910"/>
    <lineage>
        <taxon>Bacteria</taxon>
        <taxon>Pseudomonadati</taxon>
        <taxon>Bacteroidota</taxon>
        <taxon>Cytophagia</taxon>
        <taxon>Cytophagales</taxon>
        <taxon>Hymenobacteraceae</taxon>
        <taxon>Rufibacter</taxon>
    </lineage>
</organism>
<sequence length="140" mass="16624">MIERDLLESQLQLTYRKDLDVLFLRWFKVPDSEGLRQGYMKALELAEEVGGSYWMFDLRSRGKVSEQDETWLLEEYFPMVEERLGQQNYFANLVMPSHYNYIEDSFGFEYLINLGKLTQLAVFTSEQEAVAWLLKSRADR</sequence>
<dbReference type="KEGG" id="ruf:TH63_16940"/>